<dbReference type="EMBL" id="SMAP01000001">
    <property type="protein sequence ID" value="TCT25918.1"/>
    <property type="molecule type" value="Genomic_DNA"/>
</dbReference>
<dbReference type="AlphaFoldDB" id="A0A4R3N954"/>
<sequence length="183" mass="18982">MSLPRLLPAWPLATYAGIAVLAAGIGGGLLGWTVRGWRDVGQIAGLRAQLARTQADAERARAEAIARARAADAAAITDLQQRLTRAAATTEDLRYALATATTGRVCLSADARRVLHRAPAFAAVPAPAAGPAAAGPAAAADPGERASTDADIAGWALDAAALYEQCRARIDAIRRWDEVTHGR</sequence>
<comment type="caution">
    <text evidence="3">The sequence shown here is derived from an EMBL/GenBank/DDBJ whole genome shotgun (WGS) entry which is preliminary data.</text>
</comment>
<evidence type="ECO:0000313" key="4">
    <source>
        <dbReference type="Proteomes" id="UP000295414"/>
    </source>
</evidence>
<protein>
    <recommendedName>
        <fullName evidence="5">Bacteriophage Rz lysis protein</fullName>
    </recommendedName>
</protein>
<keyword evidence="2" id="KW-1133">Transmembrane helix</keyword>
<keyword evidence="4" id="KW-1185">Reference proteome</keyword>
<evidence type="ECO:0008006" key="5">
    <source>
        <dbReference type="Google" id="ProtNLM"/>
    </source>
</evidence>
<evidence type="ECO:0000256" key="1">
    <source>
        <dbReference type="SAM" id="MobiDB-lite"/>
    </source>
</evidence>
<dbReference type="Proteomes" id="UP000295414">
    <property type="component" value="Unassembled WGS sequence"/>
</dbReference>
<reference evidence="3 4" key="1">
    <citation type="submission" date="2019-03" db="EMBL/GenBank/DDBJ databases">
        <title>Genomic Encyclopedia of Type Strains, Phase IV (KMG-IV): sequencing the most valuable type-strain genomes for metagenomic binning, comparative biology and taxonomic classification.</title>
        <authorList>
            <person name="Goeker M."/>
        </authorList>
    </citation>
    <scope>NUCLEOTIDE SEQUENCE [LARGE SCALE GENOMIC DNA]</scope>
    <source>
        <strain evidence="3 4">DSM 13605</strain>
    </source>
</reference>
<feature type="transmembrane region" description="Helical" evidence="2">
    <location>
        <begin position="12"/>
        <end position="32"/>
    </location>
</feature>
<evidence type="ECO:0000256" key="2">
    <source>
        <dbReference type="SAM" id="Phobius"/>
    </source>
</evidence>
<keyword evidence="2" id="KW-0472">Membrane</keyword>
<evidence type="ECO:0000313" key="3">
    <source>
        <dbReference type="EMBL" id="TCT25918.1"/>
    </source>
</evidence>
<keyword evidence="2" id="KW-0812">Transmembrane</keyword>
<organism evidence="3 4">
    <name type="scientific">Thermomonas haemolytica</name>
    <dbReference type="NCBI Taxonomy" id="141949"/>
    <lineage>
        <taxon>Bacteria</taxon>
        <taxon>Pseudomonadati</taxon>
        <taxon>Pseudomonadota</taxon>
        <taxon>Gammaproteobacteria</taxon>
        <taxon>Lysobacterales</taxon>
        <taxon>Lysobacteraceae</taxon>
        <taxon>Thermomonas</taxon>
    </lineage>
</organism>
<proteinExistence type="predicted"/>
<feature type="region of interest" description="Disordered" evidence="1">
    <location>
        <begin position="126"/>
        <end position="145"/>
    </location>
</feature>
<accession>A0A4R3N954</accession>
<feature type="compositionally biased region" description="Low complexity" evidence="1">
    <location>
        <begin position="126"/>
        <end position="141"/>
    </location>
</feature>
<gene>
    <name evidence="3" type="ORF">EDC34_101244</name>
</gene>
<dbReference type="RefSeq" id="WP_114959040.1">
    <property type="nucleotide sequence ID" value="NZ_QLKV01000001.1"/>
</dbReference>
<name>A0A4R3N954_9GAMM</name>